<proteinExistence type="inferred from homology"/>
<dbReference type="InterPro" id="IPR010313">
    <property type="entry name" value="Glycine_N-acyltransferase"/>
</dbReference>
<comment type="caution">
    <text evidence="2">The sequence shown here is derived from an EMBL/GenBank/DDBJ whole genome shotgun (WGS) entry which is preliminary data.</text>
</comment>
<dbReference type="PANTHER" id="PTHR15298">
    <property type="entry name" value="L-COA N-ACYLTRANSFERASE-RELATED"/>
    <property type="match status" value="1"/>
</dbReference>
<evidence type="ECO:0000313" key="3">
    <source>
        <dbReference type="Proteomes" id="UP001432027"/>
    </source>
</evidence>
<dbReference type="InterPro" id="IPR016181">
    <property type="entry name" value="Acyl_CoA_acyltransferase"/>
</dbReference>
<dbReference type="SUPFAM" id="SSF55729">
    <property type="entry name" value="Acyl-CoA N-acyltransferases (Nat)"/>
    <property type="match status" value="1"/>
</dbReference>
<sequence length="271" mass="31063">AGGFPKETMSLYAFPAEKPLYIFMLDQNHLYRPHLFVRTPIEGHNCEILAAGLKEMITVALLSIQQHGLLLLDADTVVRATFFKLQETGEIPFKTKYTGEFYAFYMDGRQKRILTETENRVPEGFKIDQIDVEKEYSIIHNAWAHAKNVPQEITRIKLANLPSVCILDSDGNLASWEKSTTFGHLTHLFTIERYRGAGIGYLEKNLLIQMYIKNGLHVYAFVYVKNEKVASGMMKDPLCTLWKPTKNEGDEDILLSMATFDYTRPEFIARL</sequence>
<accession>A0AAV5SF24</accession>
<protein>
    <recommendedName>
        <fullName evidence="1">Glycine N-acyltransferase-like protein</fullName>
        <ecNumber evidence="1">2.3.1.-</ecNumber>
    </recommendedName>
</protein>
<dbReference type="EC" id="2.3.1.-" evidence="1"/>
<organism evidence="2 3">
    <name type="scientific">Pristionchus entomophagus</name>
    <dbReference type="NCBI Taxonomy" id="358040"/>
    <lineage>
        <taxon>Eukaryota</taxon>
        <taxon>Metazoa</taxon>
        <taxon>Ecdysozoa</taxon>
        <taxon>Nematoda</taxon>
        <taxon>Chromadorea</taxon>
        <taxon>Rhabditida</taxon>
        <taxon>Rhabditina</taxon>
        <taxon>Diplogasteromorpha</taxon>
        <taxon>Diplogasteroidea</taxon>
        <taxon>Neodiplogasteridae</taxon>
        <taxon>Pristionchus</taxon>
    </lineage>
</organism>
<dbReference type="GO" id="GO:0005739">
    <property type="term" value="C:mitochondrion"/>
    <property type="evidence" value="ECO:0007669"/>
    <property type="project" value="InterPro"/>
</dbReference>
<keyword evidence="3" id="KW-1185">Reference proteome</keyword>
<dbReference type="PANTHER" id="PTHR15298:SF1">
    <property type="entry name" value="GLYCINE N-ACYLTRANSFERASE-LIKE PROTEIN"/>
    <property type="match status" value="1"/>
</dbReference>
<dbReference type="Proteomes" id="UP001432027">
    <property type="component" value="Unassembled WGS sequence"/>
</dbReference>
<comment type="similarity">
    <text evidence="1">Belongs to the glycine N-acyltransferase family.</text>
</comment>
<keyword evidence="1" id="KW-0808">Transferase</keyword>
<gene>
    <name evidence="2" type="ORF">PENTCL1PPCAC_940</name>
</gene>
<dbReference type="Gene3D" id="3.40.630.30">
    <property type="match status" value="1"/>
</dbReference>
<dbReference type="GO" id="GO:0047961">
    <property type="term" value="F:glycine N-acyltransferase activity"/>
    <property type="evidence" value="ECO:0007669"/>
    <property type="project" value="InterPro"/>
</dbReference>
<evidence type="ECO:0000256" key="1">
    <source>
        <dbReference type="RuleBase" id="RU368002"/>
    </source>
</evidence>
<dbReference type="EMBL" id="BTSX01000001">
    <property type="protein sequence ID" value="GMS78765.1"/>
    <property type="molecule type" value="Genomic_DNA"/>
</dbReference>
<evidence type="ECO:0000313" key="2">
    <source>
        <dbReference type="EMBL" id="GMS78765.1"/>
    </source>
</evidence>
<reference evidence="2" key="1">
    <citation type="submission" date="2023-10" db="EMBL/GenBank/DDBJ databases">
        <title>Genome assembly of Pristionchus species.</title>
        <authorList>
            <person name="Yoshida K."/>
            <person name="Sommer R.J."/>
        </authorList>
    </citation>
    <scope>NUCLEOTIDE SEQUENCE</scope>
    <source>
        <strain evidence="2">RS0144</strain>
    </source>
</reference>
<feature type="non-terminal residue" evidence="2">
    <location>
        <position position="1"/>
    </location>
</feature>
<name>A0AAV5SF24_9BILA</name>
<dbReference type="AlphaFoldDB" id="A0AAV5SF24"/>
<keyword evidence="1" id="KW-0012">Acyltransferase</keyword>